<dbReference type="EMBL" id="KV384737">
    <property type="protein sequence ID" value="KZT75198.1"/>
    <property type="molecule type" value="Genomic_DNA"/>
</dbReference>
<sequence length="55" mass="6405">MEVEQDDEDQLKQSDVVLQVQQMKKSAKVEATSSWRFSRWFSVDDVISDVISISR</sequence>
<dbReference type="Proteomes" id="UP000250235">
    <property type="component" value="Unassembled WGS sequence"/>
</dbReference>
<keyword evidence="2" id="KW-1185">Reference proteome</keyword>
<name>A0A2Z6ZWE1_9LAMI</name>
<dbReference type="AlphaFoldDB" id="A0A2Z6ZWE1"/>
<gene>
    <name evidence="1" type="ORF">F511_47777</name>
</gene>
<accession>A0A2Z6ZWE1</accession>
<evidence type="ECO:0000313" key="1">
    <source>
        <dbReference type="EMBL" id="KZT75198.1"/>
    </source>
</evidence>
<proteinExistence type="predicted"/>
<organism evidence="1 2">
    <name type="scientific">Dorcoceras hygrometricum</name>
    <dbReference type="NCBI Taxonomy" id="472368"/>
    <lineage>
        <taxon>Eukaryota</taxon>
        <taxon>Viridiplantae</taxon>
        <taxon>Streptophyta</taxon>
        <taxon>Embryophyta</taxon>
        <taxon>Tracheophyta</taxon>
        <taxon>Spermatophyta</taxon>
        <taxon>Magnoliopsida</taxon>
        <taxon>eudicotyledons</taxon>
        <taxon>Gunneridae</taxon>
        <taxon>Pentapetalae</taxon>
        <taxon>asterids</taxon>
        <taxon>lamiids</taxon>
        <taxon>Lamiales</taxon>
        <taxon>Gesneriaceae</taxon>
        <taxon>Didymocarpoideae</taxon>
        <taxon>Trichosporeae</taxon>
        <taxon>Loxocarpinae</taxon>
        <taxon>Dorcoceras</taxon>
    </lineage>
</organism>
<protein>
    <submittedName>
        <fullName evidence="1">Uncharacterized protein</fullName>
    </submittedName>
</protein>
<evidence type="ECO:0000313" key="2">
    <source>
        <dbReference type="Proteomes" id="UP000250235"/>
    </source>
</evidence>
<reference evidence="1 2" key="1">
    <citation type="journal article" date="2015" name="Proc. Natl. Acad. Sci. U.S.A.">
        <title>The resurrection genome of Boea hygrometrica: A blueprint for survival of dehydration.</title>
        <authorList>
            <person name="Xiao L."/>
            <person name="Yang G."/>
            <person name="Zhang L."/>
            <person name="Yang X."/>
            <person name="Zhao S."/>
            <person name="Ji Z."/>
            <person name="Zhou Q."/>
            <person name="Hu M."/>
            <person name="Wang Y."/>
            <person name="Chen M."/>
            <person name="Xu Y."/>
            <person name="Jin H."/>
            <person name="Xiao X."/>
            <person name="Hu G."/>
            <person name="Bao F."/>
            <person name="Hu Y."/>
            <person name="Wan P."/>
            <person name="Li L."/>
            <person name="Deng X."/>
            <person name="Kuang T."/>
            <person name="Xiang C."/>
            <person name="Zhu J.K."/>
            <person name="Oliver M.J."/>
            <person name="He Y."/>
        </authorList>
    </citation>
    <scope>NUCLEOTIDE SEQUENCE [LARGE SCALE GENOMIC DNA]</scope>
    <source>
        <strain evidence="2">cv. XS01</strain>
    </source>
</reference>